<keyword evidence="2" id="KW-1185">Reference proteome</keyword>
<evidence type="ECO:0000313" key="2">
    <source>
        <dbReference type="Proteomes" id="UP000030687"/>
    </source>
</evidence>
<proteinExistence type="predicted"/>
<reference evidence="1 2" key="1">
    <citation type="submission" date="2013-10" db="EMBL/GenBank/DDBJ databases">
        <authorList>
            <consortium name="International Citrus Genome Consortium"/>
            <person name="Jenkins J."/>
            <person name="Schmutz J."/>
            <person name="Prochnik S."/>
            <person name="Rokhsar D."/>
            <person name="Gmitter F."/>
            <person name="Ollitrault P."/>
            <person name="Machado M."/>
            <person name="Talon M."/>
            <person name="Wincker P."/>
            <person name="Jaillon O."/>
            <person name="Morgante M."/>
        </authorList>
    </citation>
    <scope>NUCLEOTIDE SEQUENCE</scope>
    <source>
        <strain evidence="2">cv. Clemenules</strain>
    </source>
</reference>
<evidence type="ECO:0000313" key="1">
    <source>
        <dbReference type="EMBL" id="ESR39409.1"/>
    </source>
</evidence>
<dbReference type="Gramene" id="ESR39409">
    <property type="protein sequence ID" value="ESR39409"/>
    <property type="gene ID" value="CICLE_v10026910mg"/>
</dbReference>
<gene>
    <name evidence="1" type="ORF">CICLE_v10026910mg</name>
</gene>
<sequence>MPKLGSNAKEKFGKTLVLLPQVSSAQTNLTYLFSTFHRPNGTQFYDKNNHLLFIYKISDDPITLLK</sequence>
<accession>V4UJ71</accession>
<dbReference type="KEGG" id="cic:CICLE_v10026910mg"/>
<dbReference type="InParanoid" id="V4UJ71"/>
<name>V4UJ71_CITCL</name>
<dbReference type="AlphaFoldDB" id="V4UJ71"/>
<dbReference type="Proteomes" id="UP000030687">
    <property type="component" value="Unassembled WGS sequence"/>
</dbReference>
<organism evidence="1 2">
    <name type="scientific">Citrus clementina</name>
    <name type="common">Clementine</name>
    <name type="synonym">Citrus deliciosa x Citrus sinensis</name>
    <dbReference type="NCBI Taxonomy" id="85681"/>
    <lineage>
        <taxon>Eukaryota</taxon>
        <taxon>Viridiplantae</taxon>
        <taxon>Streptophyta</taxon>
        <taxon>Embryophyta</taxon>
        <taxon>Tracheophyta</taxon>
        <taxon>Spermatophyta</taxon>
        <taxon>Magnoliopsida</taxon>
        <taxon>eudicotyledons</taxon>
        <taxon>Gunneridae</taxon>
        <taxon>Pentapetalae</taxon>
        <taxon>rosids</taxon>
        <taxon>malvids</taxon>
        <taxon>Sapindales</taxon>
        <taxon>Rutaceae</taxon>
        <taxon>Aurantioideae</taxon>
        <taxon>Citrus</taxon>
    </lineage>
</organism>
<dbReference type="EMBL" id="KI536925">
    <property type="protein sequence ID" value="ESR39409.1"/>
    <property type="molecule type" value="Genomic_DNA"/>
</dbReference>
<protein>
    <submittedName>
        <fullName evidence="1">Uncharacterized protein</fullName>
    </submittedName>
</protein>